<dbReference type="Gene3D" id="3.40.50.11660">
    <property type="entry name" value="Glycosyl transferase family 10, C-terminal domain"/>
    <property type="match status" value="1"/>
</dbReference>
<dbReference type="GO" id="GO:0032580">
    <property type="term" value="C:Golgi cisterna membrane"/>
    <property type="evidence" value="ECO:0007669"/>
    <property type="project" value="UniProtKB-SubCell"/>
</dbReference>
<dbReference type="SUPFAM" id="SSF53756">
    <property type="entry name" value="UDP-Glycosyltransferase/glycogen phosphorylase"/>
    <property type="match status" value="1"/>
</dbReference>
<dbReference type="PANTHER" id="PTHR11929">
    <property type="entry name" value="ALPHA- 1,3 -FUCOSYLTRANSFERASE"/>
    <property type="match status" value="1"/>
</dbReference>
<feature type="transmembrane region" description="Helical" evidence="12">
    <location>
        <begin position="12"/>
        <end position="28"/>
    </location>
</feature>
<keyword evidence="8 12" id="KW-1133">Transmembrane helix</keyword>
<evidence type="ECO:0000256" key="5">
    <source>
        <dbReference type="ARBA" id="ARBA00022679"/>
    </source>
</evidence>
<keyword evidence="7" id="KW-0735">Signal-anchor</keyword>
<keyword evidence="4 12" id="KW-0328">Glycosyltransferase</keyword>
<reference evidence="16 17" key="1">
    <citation type="submission" date="2009-11" db="EMBL/GenBank/DDBJ databases">
        <title>Annotation of Allomyces macrogynus ATCC 38327.</title>
        <authorList>
            <consortium name="The Broad Institute Genome Sequencing Platform"/>
            <person name="Russ C."/>
            <person name="Cuomo C."/>
            <person name="Burger G."/>
            <person name="Gray M.W."/>
            <person name="Holland P.W.H."/>
            <person name="King N."/>
            <person name="Lang F.B.F."/>
            <person name="Roger A.J."/>
            <person name="Ruiz-Trillo I."/>
            <person name="Young S.K."/>
            <person name="Zeng Q."/>
            <person name="Gargeya S."/>
            <person name="Fitzgerald M."/>
            <person name="Haas B."/>
            <person name="Abouelleil A."/>
            <person name="Alvarado L."/>
            <person name="Arachchi H.M."/>
            <person name="Berlin A."/>
            <person name="Chapman S.B."/>
            <person name="Gearin G."/>
            <person name="Goldberg J."/>
            <person name="Griggs A."/>
            <person name="Gujja S."/>
            <person name="Hansen M."/>
            <person name="Heiman D."/>
            <person name="Howarth C."/>
            <person name="Larimer J."/>
            <person name="Lui A."/>
            <person name="MacDonald P.J.P."/>
            <person name="McCowen C."/>
            <person name="Montmayeur A."/>
            <person name="Murphy C."/>
            <person name="Neiman D."/>
            <person name="Pearson M."/>
            <person name="Priest M."/>
            <person name="Roberts A."/>
            <person name="Saif S."/>
            <person name="Shea T."/>
            <person name="Sisk P."/>
            <person name="Stolte C."/>
            <person name="Sykes S."/>
            <person name="Wortman J."/>
            <person name="Nusbaum C."/>
            <person name="Birren B."/>
        </authorList>
    </citation>
    <scope>NUCLEOTIDE SEQUENCE [LARGE SCALE GENOMIC DNA]</scope>
    <source>
        <strain evidence="16 17">ATCC 38327</strain>
    </source>
</reference>
<dbReference type="InterPro" id="IPR038577">
    <property type="entry name" value="GT10-like_C_sf"/>
</dbReference>
<comment type="subcellular location">
    <subcellularLocation>
        <location evidence="11">Endomembrane system</location>
        <topology evidence="11">Single-pass membrane protein</topology>
    </subcellularLocation>
    <subcellularLocation>
        <location evidence="12">Golgi apparatus</location>
        <location evidence="12">Golgi stack membrane</location>
        <topology evidence="12">Single-pass type II membrane protein</topology>
    </subcellularLocation>
    <subcellularLocation>
        <location evidence="1">Membrane</location>
        <topology evidence="1">Single-pass type II membrane protein</topology>
    </subcellularLocation>
</comment>
<gene>
    <name evidence="16" type="ORF">AMAG_07615</name>
</gene>
<keyword evidence="9 12" id="KW-0472">Membrane</keyword>
<dbReference type="EC" id="2.4.1.-" evidence="12"/>
<evidence type="ECO:0000256" key="6">
    <source>
        <dbReference type="ARBA" id="ARBA00022692"/>
    </source>
</evidence>
<evidence type="ECO:0000313" key="17">
    <source>
        <dbReference type="Proteomes" id="UP000054350"/>
    </source>
</evidence>
<feature type="region of interest" description="Disordered" evidence="13">
    <location>
        <begin position="501"/>
        <end position="522"/>
    </location>
</feature>
<evidence type="ECO:0000256" key="9">
    <source>
        <dbReference type="ARBA" id="ARBA00023136"/>
    </source>
</evidence>
<sequence length="522" mass="59882">MGLTARTPSWRAVLSALIATAALIALIVRRHQLSSSWDEYDEEIADADDGDGPAPPRIQPILVWSPWYGRNDFWEGRRIDYCGVGQPACVVTHDRSKLAHSSVVMFHNADVNSYDLPPREKGKPWILFGRDAPMNNPWQTEPEHMRLFDLTMTHRTDSDFPIPWFDKSLVENALRPLDKARIFGKFNKWNDLPPIVWIEDDCTPPSQFPALVKELMKHVKIHSYGKCLNTLPSGRDLEQAESRTRLVEPYKFMLVTEYRNCAGFVQDKLMEAFRAGVVPIVDGPRNYSAIAPTPKAILHVDDFKSIADLAAYVTRVSKDRAAYLAHLDYRIHRKTVPAAWRQYWSTTMEKGEWSGWCHVCRFAVERQFEQYRAAFKDHASFVRAFRYRLSDQMTWYDADPRAPPSEHVIAFLDGIKPPPTDVVDARSMGAVHAPFKVQWPDQTCVEGKWAALAAKQEIETKLAAVRRQARRKQLMQERAAGQQQKQQARLKRLRDAGEVVDVAEDPRLLQQQHQQAPRHPLD</sequence>
<dbReference type="InterPro" id="IPR001503">
    <property type="entry name" value="Glyco_trans_10"/>
</dbReference>
<keyword evidence="6 12" id="KW-0812">Transmembrane</keyword>
<dbReference type="Pfam" id="PF00852">
    <property type="entry name" value="Glyco_transf_10"/>
    <property type="match status" value="1"/>
</dbReference>
<evidence type="ECO:0000256" key="2">
    <source>
        <dbReference type="ARBA" id="ARBA00004922"/>
    </source>
</evidence>
<dbReference type="EMBL" id="GG745340">
    <property type="protein sequence ID" value="KNE62393.1"/>
    <property type="molecule type" value="Genomic_DNA"/>
</dbReference>
<comment type="similarity">
    <text evidence="3 12">Belongs to the glycosyltransferase 10 family.</text>
</comment>
<evidence type="ECO:0000313" key="16">
    <source>
        <dbReference type="EMBL" id="KNE62393.1"/>
    </source>
</evidence>
<proteinExistence type="inferred from homology"/>
<dbReference type="GO" id="GO:0046920">
    <property type="term" value="F:alpha-(1-&gt;3)-fucosyltransferase activity"/>
    <property type="evidence" value="ECO:0007669"/>
    <property type="project" value="TreeGrafter"/>
</dbReference>
<dbReference type="VEuPathDB" id="FungiDB:AMAG_07615"/>
<evidence type="ECO:0000256" key="13">
    <source>
        <dbReference type="SAM" id="MobiDB-lite"/>
    </source>
</evidence>
<dbReference type="Pfam" id="PF17039">
    <property type="entry name" value="Glyco_tran_10_N"/>
    <property type="match status" value="1"/>
</dbReference>
<evidence type="ECO:0000256" key="10">
    <source>
        <dbReference type="ARBA" id="ARBA00023180"/>
    </source>
</evidence>
<dbReference type="InterPro" id="IPR031481">
    <property type="entry name" value="Glyco_tran_10_N"/>
</dbReference>
<evidence type="ECO:0000256" key="7">
    <source>
        <dbReference type="ARBA" id="ARBA00022968"/>
    </source>
</evidence>
<keyword evidence="10" id="KW-0325">Glycoprotein</keyword>
<feature type="domain" description="Fucosyltransferase N-terminal" evidence="15">
    <location>
        <begin position="61"/>
        <end position="164"/>
    </location>
</feature>
<name>A0A0L0SIQ7_ALLM3</name>
<evidence type="ECO:0000256" key="11">
    <source>
        <dbReference type="ARBA" id="ARBA00037847"/>
    </source>
</evidence>
<keyword evidence="5 12" id="KW-0808">Transferase</keyword>
<evidence type="ECO:0000259" key="14">
    <source>
        <dbReference type="Pfam" id="PF00852"/>
    </source>
</evidence>
<organism evidence="16 17">
    <name type="scientific">Allomyces macrogynus (strain ATCC 38327)</name>
    <name type="common">Allomyces javanicus var. macrogynus</name>
    <dbReference type="NCBI Taxonomy" id="578462"/>
    <lineage>
        <taxon>Eukaryota</taxon>
        <taxon>Fungi</taxon>
        <taxon>Fungi incertae sedis</taxon>
        <taxon>Blastocladiomycota</taxon>
        <taxon>Blastocladiomycetes</taxon>
        <taxon>Blastocladiales</taxon>
        <taxon>Blastocladiaceae</taxon>
        <taxon>Allomyces</taxon>
    </lineage>
</organism>
<dbReference type="UniPathway" id="UPA00378"/>
<protein>
    <recommendedName>
        <fullName evidence="12">Fucosyltransferase</fullName>
        <ecNumber evidence="12">2.4.1.-</ecNumber>
    </recommendedName>
</protein>
<comment type="pathway">
    <text evidence="2">Protein modification; protein glycosylation.</text>
</comment>
<keyword evidence="17" id="KW-1185">Reference proteome</keyword>
<evidence type="ECO:0000256" key="12">
    <source>
        <dbReference type="RuleBase" id="RU003832"/>
    </source>
</evidence>
<dbReference type="STRING" id="578462.A0A0L0SIQ7"/>
<dbReference type="OrthoDB" id="427096at2759"/>
<dbReference type="PANTHER" id="PTHR11929:SF194">
    <property type="entry name" value="ALPHA-(1,3)-FUCOSYLTRANSFERASE 10"/>
    <property type="match status" value="1"/>
</dbReference>
<evidence type="ECO:0000256" key="1">
    <source>
        <dbReference type="ARBA" id="ARBA00004606"/>
    </source>
</evidence>
<dbReference type="AlphaFoldDB" id="A0A0L0SIQ7"/>
<reference evidence="17" key="2">
    <citation type="submission" date="2009-11" db="EMBL/GenBank/DDBJ databases">
        <title>The Genome Sequence of Allomyces macrogynus strain ATCC 38327.</title>
        <authorList>
            <consortium name="The Broad Institute Genome Sequencing Platform"/>
            <person name="Russ C."/>
            <person name="Cuomo C."/>
            <person name="Shea T."/>
            <person name="Young S.K."/>
            <person name="Zeng Q."/>
            <person name="Koehrsen M."/>
            <person name="Haas B."/>
            <person name="Borodovsky M."/>
            <person name="Guigo R."/>
            <person name="Alvarado L."/>
            <person name="Berlin A."/>
            <person name="Borenstein D."/>
            <person name="Chen Z."/>
            <person name="Engels R."/>
            <person name="Freedman E."/>
            <person name="Gellesch M."/>
            <person name="Goldberg J."/>
            <person name="Griggs A."/>
            <person name="Gujja S."/>
            <person name="Heiman D."/>
            <person name="Hepburn T."/>
            <person name="Howarth C."/>
            <person name="Jen D."/>
            <person name="Larson L."/>
            <person name="Lewis B."/>
            <person name="Mehta T."/>
            <person name="Park D."/>
            <person name="Pearson M."/>
            <person name="Roberts A."/>
            <person name="Saif S."/>
            <person name="Shenoy N."/>
            <person name="Sisk P."/>
            <person name="Stolte C."/>
            <person name="Sykes S."/>
            <person name="Walk T."/>
            <person name="White J."/>
            <person name="Yandava C."/>
            <person name="Burger G."/>
            <person name="Gray M.W."/>
            <person name="Holland P.W.H."/>
            <person name="King N."/>
            <person name="Lang F.B.F."/>
            <person name="Roger A.J."/>
            <person name="Ruiz-Trillo I."/>
            <person name="Lander E."/>
            <person name="Nusbaum C."/>
        </authorList>
    </citation>
    <scope>NUCLEOTIDE SEQUENCE [LARGE SCALE GENOMIC DNA]</scope>
    <source>
        <strain evidence="17">ATCC 38327</strain>
    </source>
</reference>
<feature type="domain" description="Fucosyltransferase C-terminal" evidence="14">
    <location>
        <begin position="195"/>
        <end position="368"/>
    </location>
</feature>
<dbReference type="eggNOG" id="KOG2619">
    <property type="taxonomic scope" value="Eukaryota"/>
</dbReference>
<dbReference type="Proteomes" id="UP000054350">
    <property type="component" value="Unassembled WGS sequence"/>
</dbReference>
<keyword evidence="12" id="KW-0333">Golgi apparatus</keyword>
<evidence type="ECO:0000256" key="8">
    <source>
        <dbReference type="ARBA" id="ARBA00022989"/>
    </source>
</evidence>
<dbReference type="FunFam" id="3.40.50.11660:FF:000002">
    <property type="entry name" value="Alpha-(1,3)-fucosyltransferase"/>
    <property type="match status" value="1"/>
</dbReference>
<evidence type="ECO:0000256" key="4">
    <source>
        <dbReference type="ARBA" id="ARBA00022676"/>
    </source>
</evidence>
<evidence type="ECO:0000256" key="3">
    <source>
        <dbReference type="ARBA" id="ARBA00008919"/>
    </source>
</evidence>
<accession>A0A0L0SIQ7</accession>
<dbReference type="InterPro" id="IPR055270">
    <property type="entry name" value="Glyco_tran_10_C"/>
</dbReference>
<evidence type="ECO:0000259" key="15">
    <source>
        <dbReference type="Pfam" id="PF17039"/>
    </source>
</evidence>